<feature type="region of interest" description="Disordered" evidence="1">
    <location>
        <begin position="1"/>
        <end position="29"/>
    </location>
</feature>
<evidence type="ECO:0000313" key="3">
    <source>
        <dbReference type="Proteomes" id="UP000289738"/>
    </source>
</evidence>
<comment type="caution">
    <text evidence="2">The sequence shown here is derived from an EMBL/GenBank/DDBJ whole genome shotgun (WGS) entry which is preliminary data.</text>
</comment>
<dbReference type="AlphaFoldDB" id="A0A445EFK4"/>
<reference evidence="2 3" key="1">
    <citation type="submission" date="2019-01" db="EMBL/GenBank/DDBJ databases">
        <title>Sequencing of cultivated peanut Arachis hypogaea provides insights into genome evolution and oil improvement.</title>
        <authorList>
            <person name="Chen X."/>
        </authorList>
    </citation>
    <scope>NUCLEOTIDE SEQUENCE [LARGE SCALE GENOMIC DNA]</scope>
    <source>
        <strain evidence="3">cv. Fuhuasheng</strain>
        <tissue evidence="2">Leaves</tissue>
    </source>
</reference>
<organism evidence="2 3">
    <name type="scientific">Arachis hypogaea</name>
    <name type="common">Peanut</name>
    <dbReference type="NCBI Taxonomy" id="3818"/>
    <lineage>
        <taxon>Eukaryota</taxon>
        <taxon>Viridiplantae</taxon>
        <taxon>Streptophyta</taxon>
        <taxon>Embryophyta</taxon>
        <taxon>Tracheophyta</taxon>
        <taxon>Spermatophyta</taxon>
        <taxon>Magnoliopsida</taxon>
        <taxon>eudicotyledons</taxon>
        <taxon>Gunneridae</taxon>
        <taxon>Pentapetalae</taxon>
        <taxon>rosids</taxon>
        <taxon>fabids</taxon>
        <taxon>Fabales</taxon>
        <taxon>Fabaceae</taxon>
        <taxon>Papilionoideae</taxon>
        <taxon>50 kb inversion clade</taxon>
        <taxon>dalbergioids sensu lato</taxon>
        <taxon>Dalbergieae</taxon>
        <taxon>Pterocarpus clade</taxon>
        <taxon>Arachis</taxon>
    </lineage>
</organism>
<keyword evidence="3" id="KW-1185">Reference proteome</keyword>
<accession>A0A445EFK4</accession>
<dbReference type="Proteomes" id="UP000289738">
    <property type="component" value="Chromosome A02"/>
</dbReference>
<gene>
    <name evidence="2" type="ORF">Ahy_A02g008952</name>
</gene>
<feature type="region of interest" description="Disordered" evidence="1">
    <location>
        <begin position="130"/>
        <end position="159"/>
    </location>
</feature>
<name>A0A445EFK4_ARAHY</name>
<evidence type="ECO:0000256" key="1">
    <source>
        <dbReference type="SAM" id="MobiDB-lite"/>
    </source>
</evidence>
<evidence type="ECO:0000313" key="2">
    <source>
        <dbReference type="EMBL" id="RYR74292.1"/>
    </source>
</evidence>
<sequence length="187" mass="21480">MFLTLWTPPSPQNHLASRSDPSEAKFGSPFSQINHDARLLRTIGLAKQKEGLYYLIVNAMKDKPTTTLATFQVLAVERAEDVQCMMRKRLRKMSVDIRNEGSPTDWISDEILAQLRQYWAMEEYGDTKSKSNTEESLHTCGSTTYESKHLKRAHTRKEDRRFEENMVKATDERATQIAARVIESPSI</sequence>
<dbReference type="EMBL" id="SDMP01000002">
    <property type="protein sequence ID" value="RYR74292.1"/>
    <property type="molecule type" value="Genomic_DNA"/>
</dbReference>
<proteinExistence type="predicted"/>
<protein>
    <submittedName>
        <fullName evidence="2">Uncharacterized protein</fullName>
    </submittedName>
</protein>